<reference evidence="1" key="1">
    <citation type="submission" date="2022-03" db="EMBL/GenBank/DDBJ databases">
        <authorList>
            <person name="Martin C."/>
        </authorList>
    </citation>
    <scope>NUCLEOTIDE SEQUENCE</scope>
</reference>
<dbReference type="AlphaFoldDB" id="A0A8J1TIM8"/>
<sequence length="341" mass="38084">MGSTKLMLTKLIQDSVLKLCTQNLTFSATLEIDGIICINTGPQDDEIVVKMHRTIVNQQNDRTPLMDQWENTELPMPRTQFSEHFSKEKQQFQKPYLSPQTHAPVKSTSAKITETAVRMPTLTSSTYSPGPPSATLHAPGGKLPYDAQDIVKAEPPGNDKQILGKRPALDTKETTLKPIPEKHIKIEKDEPITIEIGEDEEEFGGAEDQESYTTGNSWMGDDMYEQDISMNTSMNDMAASKQVPGGILDSKKGGYGIYADIIGYSHDNTRVKAEYDPETTLTHNSRGTIPWKNNLGNICEQRSLTEQSNSKQSKRSKIRYKCDLCLRGGFRSKAELGRHVM</sequence>
<evidence type="ECO:0000313" key="1">
    <source>
        <dbReference type="EMBL" id="CAH1777902.1"/>
    </source>
</evidence>
<dbReference type="EMBL" id="CAIIXF020000002">
    <property type="protein sequence ID" value="CAH1777902.1"/>
    <property type="molecule type" value="Genomic_DNA"/>
</dbReference>
<accession>A0A8J1TIM8</accession>
<proteinExistence type="predicted"/>
<protein>
    <submittedName>
        <fullName evidence="1">Uncharacterized protein</fullName>
    </submittedName>
</protein>
<comment type="caution">
    <text evidence="1">The sequence shown here is derived from an EMBL/GenBank/DDBJ whole genome shotgun (WGS) entry which is preliminary data.</text>
</comment>
<dbReference type="Proteomes" id="UP000749559">
    <property type="component" value="Unassembled WGS sequence"/>
</dbReference>
<evidence type="ECO:0000313" key="2">
    <source>
        <dbReference type="Proteomes" id="UP000749559"/>
    </source>
</evidence>
<dbReference type="OrthoDB" id="6077919at2759"/>
<keyword evidence="2" id="KW-1185">Reference proteome</keyword>
<gene>
    <name evidence="1" type="ORF">OFUS_LOCUS4890</name>
</gene>
<feature type="non-terminal residue" evidence="1">
    <location>
        <position position="341"/>
    </location>
</feature>
<name>A0A8J1TIM8_OWEFU</name>
<organism evidence="1 2">
    <name type="scientific">Owenia fusiformis</name>
    <name type="common">Polychaete worm</name>
    <dbReference type="NCBI Taxonomy" id="6347"/>
    <lineage>
        <taxon>Eukaryota</taxon>
        <taxon>Metazoa</taxon>
        <taxon>Spiralia</taxon>
        <taxon>Lophotrochozoa</taxon>
        <taxon>Annelida</taxon>
        <taxon>Polychaeta</taxon>
        <taxon>Sedentaria</taxon>
        <taxon>Canalipalpata</taxon>
        <taxon>Sabellida</taxon>
        <taxon>Oweniida</taxon>
        <taxon>Oweniidae</taxon>
        <taxon>Owenia</taxon>
    </lineage>
</organism>